<accession>A0A6A6S916</accession>
<keyword evidence="4" id="KW-1185">Reference proteome</keyword>
<reference evidence="3" key="1">
    <citation type="journal article" date="2020" name="Stud. Mycol.">
        <title>101 Dothideomycetes genomes: a test case for predicting lifestyles and emergence of pathogens.</title>
        <authorList>
            <person name="Haridas S."/>
            <person name="Albert R."/>
            <person name="Binder M."/>
            <person name="Bloem J."/>
            <person name="Labutti K."/>
            <person name="Salamov A."/>
            <person name="Andreopoulos B."/>
            <person name="Baker S."/>
            <person name="Barry K."/>
            <person name="Bills G."/>
            <person name="Bluhm B."/>
            <person name="Cannon C."/>
            <person name="Castanera R."/>
            <person name="Culley D."/>
            <person name="Daum C."/>
            <person name="Ezra D."/>
            <person name="Gonzalez J."/>
            <person name="Henrissat B."/>
            <person name="Kuo A."/>
            <person name="Liang C."/>
            <person name="Lipzen A."/>
            <person name="Lutzoni F."/>
            <person name="Magnuson J."/>
            <person name="Mondo S."/>
            <person name="Nolan M."/>
            <person name="Ohm R."/>
            <person name="Pangilinan J."/>
            <person name="Park H.-J."/>
            <person name="Ramirez L."/>
            <person name="Alfaro M."/>
            <person name="Sun H."/>
            <person name="Tritt A."/>
            <person name="Yoshinaga Y."/>
            <person name="Zwiers L.-H."/>
            <person name="Turgeon B."/>
            <person name="Goodwin S."/>
            <person name="Spatafora J."/>
            <person name="Crous P."/>
            <person name="Grigoriev I."/>
        </authorList>
    </citation>
    <scope>NUCLEOTIDE SEQUENCE</scope>
    <source>
        <strain evidence="3">CBS 473.64</strain>
    </source>
</reference>
<dbReference type="InterPro" id="IPR022013">
    <property type="entry name" value="CBP"/>
</dbReference>
<evidence type="ECO:0000259" key="2">
    <source>
        <dbReference type="Pfam" id="PF12192"/>
    </source>
</evidence>
<dbReference type="Proteomes" id="UP000799753">
    <property type="component" value="Unassembled WGS sequence"/>
</dbReference>
<proteinExistence type="predicted"/>
<feature type="domain" description="Fungal calcium binding protein" evidence="2">
    <location>
        <begin position="37"/>
        <end position="107"/>
    </location>
</feature>
<feature type="signal peptide" evidence="1">
    <location>
        <begin position="1"/>
        <end position="19"/>
    </location>
</feature>
<evidence type="ECO:0000313" key="4">
    <source>
        <dbReference type="Proteomes" id="UP000799753"/>
    </source>
</evidence>
<organism evidence="3 4">
    <name type="scientific">Massarina eburnea CBS 473.64</name>
    <dbReference type="NCBI Taxonomy" id="1395130"/>
    <lineage>
        <taxon>Eukaryota</taxon>
        <taxon>Fungi</taxon>
        <taxon>Dikarya</taxon>
        <taxon>Ascomycota</taxon>
        <taxon>Pezizomycotina</taxon>
        <taxon>Dothideomycetes</taxon>
        <taxon>Pleosporomycetidae</taxon>
        <taxon>Pleosporales</taxon>
        <taxon>Massarineae</taxon>
        <taxon>Massarinaceae</taxon>
        <taxon>Massarina</taxon>
    </lineage>
</organism>
<gene>
    <name evidence="3" type="ORF">P280DRAFT_515367</name>
</gene>
<name>A0A6A6S916_9PLEO</name>
<dbReference type="AlphaFoldDB" id="A0A6A6S916"/>
<protein>
    <recommendedName>
        <fullName evidence="2">Fungal calcium binding protein domain-containing protein</fullName>
    </recommendedName>
</protein>
<dbReference type="Pfam" id="PF12192">
    <property type="entry name" value="CBP"/>
    <property type="match status" value="1"/>
</dbReference>
<feature type="chain" id="PRO_5025489786" description="Fungal calcium binding protein domain-containing protein" evidence="1">
    <location>
        <begin position="20"/>
        <end position="107"/>
    </location>
</feature>
<dbReference type="Gene3D" id="1.10.1740.120">
    <property type="match status" value="1"/>
</dbReference>
<evidence type="ECO:0000313" key="3">
    <source>
        <dbReference type="EMBL" id="KAF2642918.1"/>
    </source>
</evidence>
<sequence length="107" mass="10360">MLPSTLLTTLLATMATASAVPSTNPAPIALIPRDTNIANVQAAAQTALDAKIAAGCNFLKCVIALAPASAVCAAAAAEAGVNVIADIACFAAALNLGANPPAACRGC</sequence>
<evidence type="ECO:0000256" key="1">
    <source>
        <dbReference type="SAM" id="SignalP"/>
    </source>
</evidence>
<keyword evidence="1" id="KW-0732">Signal</keyword>
<dbReference type="EMBL" id="MU006780">
    <property type="protein sequence ID" value="KAF2642918.1"/>
    <property type="molecule type" value="Genomic_DNA"/>
</dbReference>